<comment type="caution">
    <text evidence="1">The sequence shown here is derived from an EMBL/GenBank/DDBJ whole genome shotgun (WGS) entry which is preliminary data.</text>
</comment>
<dbReference type="AlphaFoldDB" id="A0AAJ0H7U9"/>
<protein>
    <submittedName>
        <fullName evidence="1">Uncharacterized protein</fullName>
    </submittedName>
</protein>
<organism evidence="1 2">
    <name type="scientific">Lasiosphaeria hispida</name>
    <dbReference type="NCBI Taxonomy" id="260671"/>
    <lineage>
        <taxon>Eukaryota</taxon>
        <taxon>Fungi</taxon>
        <taxon>Dikarya</taxon>
        <taxon>Ascomycota</taxon>
        <taxon>Pezizomycotina</taxon>
        <taxon>Sordariomycetes</taxon>
        <taxon>Sordariomycetidae</taxon>
        <taxon>Sordariales</taxon>
        <taxon>Lasiosphaeriaceae</taxon>
        <taxon>Lasiosphaeria</taxon>
    </lineage>
</organism>
<sequence>MYDTVGRTFHQGWLSDLEGNRTLILDAFLGRTCADGTPKVQALFRVMSLNLAWPDAEDWLHCRSFLQKIGCYLEKLWPQGMGDGLLLASDVLFGAPASLIADLDNMISLDANWRDGSAWLSAVDFGAAMERRVSHRRLFETEGGRLGLGPPGTRAGDKICILHGYPGPFCLEAEEVGSCQGENAVWQA</sequence>
<proteinExistence type="predicted"/>
<keyword evidence="2" id="KW-1185">Reference proteome</keyword>
<dbReference type="Proteomes" id="UP001275084">
    <property type="component" value="Unassembled WGS sequence"/>
</dbReference>
<evidence type="ECO:0000313" key="2">
    <source>
        <dbReference type="Proteomes" id="UP001275084"/>
    </source>
</evidence>
<reference evidence="1" key="2">
    <citation type="submission" date="2023-06" db="EMBL/GenBank/DDBJ databases">
        <authorList>
            <consortium name="Lawrence Berkeley National Laboratory"/>
            <person name="Haridas S."/>
            <person name="Hensen N."/>
            <person name="Bonometti L."/>
            <person name="Westerberg I."/>
            <person name="Brannstrom I.O."/>
            <person name="Guillou S."/>
            <person name="Cros-Aarteil S."/>
            <person name="Calhoun S."/>
            <person name="Kuo A."/>
            <person name="Mondo S."/>
            <person name="Pangilinan J."/>
            <person name="Riley R."/>
            <person name="Labutti K."/>
            <person name="Andreopoulos B."/>
            <person name="Lipzen A."/>
            <person name="Chen C."/>
            <person name="Yanf M."/>
            <person name="Daum C."/>
            <person name="Ng V."/>
            <person name="Clum A."/>
            <person name="Steindorff A."/>
            <person name="Ohm R."/>
            <person name="Martin F."/>
            <person name="Silar P."/>
            <person name="Natvig D."/>
            <person name="Lalanne C."/>
            <person name="Gautier V."/>
            <person name="Ament-Velasquez S.L."/>
            <person name="Kruys A."/>
            <person name="Hutchinson M.I."/>
            <person name="Powell A.J."/>
            <person name="Barry K."/>
            <person name="Miller A.N."/>
            <person name="Grigoriev I.V."/>
            <person name="Debuchy R."/>
            <person name="Gladieux P."/>
            <person name="Thoren M.H."/>
            <person name="Johannesson H."/>
        </authorList>
    </citation>
    <scope>NUCLEOTIDE SEQUENCE</scope>
    <source>
        <strain evidence="1">CBS 955.72</strain>
    </source>
</reference>
<gene>
    <name evidence="1" type="ORF">B0T25DRAFT_634517</name>
</gene>
<reference evidence="1" key="1">
    <citation type="journal article" date="2023" name="Mol. Phylogenet. Evol.">
        <title>Genome-scale phylogeny and comparative genomics of the fungal order Sordariales.</title>
        <authorList>
            <person name="Hensen N."/>
            <person name="Bonometti L."/>
            <person name="Westerberg I."/>
            <person name="Brannstrom I.O."/>
            <person name="Guillou S."/>
            <person name="Cros-Aarteil S."/>
            <person name="Calhoun S."/>
            <person name="Haridas S."/>
            <person name="Kuo A."/>
            <person name="Mondo S."/>
            <person name="Pangilinan J."/>
            <person name="Riley R."/>
            <person name="LaButti K."/>
            <person name="Andreopoulos B."/>
            <person name="Lipzen A."/>
            <person name="Chen C."/>
            <person name="Yan M."/>
            <person name="Daum C."/>
            <person name="Ng V."/>
            <person name="Clum A."/>
            <person name="Steindorff A."/>
            <person name="Ohm R.A."/>
            <person name="Martin F."/>
            <person name="Silar P."/>
            <person name="Natvig D.O."/>
            <person name="Lalanne C."/>
            <person name="Gautier V."/>
            <person name="Ament-Velasquez S.L."/>
            <person name="Kruys A."/>
            <person name="Hutchinson M.I."/>
            <person name="Powell A.J."/>
            <person name="Barry K."/>
            <person name="Miller A.N."/>
            <person name="Grigoriev I.V."/>
            <person name="Debuchy R."/>
            <person name="Gladieux P."/>
            <person name="Hiltunen Thoren M."/>
            <person name="Johannesson H."/>
        </authorList>
    </citation>
    <scope>NUCLEOTIDE SEQUENCE</scope>
    <source>
        <strain evidence="1">CBS 955.72</strain>
    </source>
</reference>
<dbReference type="EMBL" id="JAUIQD010000007">
    <property type="protein sequence ID" value="KAK3343399.1"/>
    <property type="molecule type" value="Genomic_DNA"/>
</dbReference>
<name>A0AAJ0H7U9_9PEZI</name>
<accession>A0AAJ0H7U9</accession>
<evidence type="ECO:0000313" key="1">
    <source>
        <dbReference type="EMBL" id="KAK3343399.1"/>
    </source>
</evidence>